<comment type="caution">
    <text evidence="2">The sequence shown here is derived from an EMBL/GenBank/DDBJ whole genome shotgun (WGS) entry which is preliminary data.</text>
</comment>
<feature type="chain" id="PRO_5004567365" description="Hint domain-containing protein" evidence="1">
    <location>
        <begin position="18"/>
        <end position="276"/>
    </location>
</feature>
<reference evidence="2" key="1">
    <citation type="submission" date="2013-05" db="EMBL/GenBank/DDBJ databases">
        <title>Genome assembly of Cystobacter fuscus DSM 2262.</title>
        <authorList>
            <person name="Sharma G."/>
            <person name="Khatri I."/>
            <person name="Kaur C."/>
            <person name="Mayilraj S."/>
            <person name="Subramanian S."/>
        </authorList>
    </citation>
    <scope>NUCLEOTIDE SEQUENCE [LARGE SCALE GENOMIC DNA]</scope>
    <source>
        <strain evidence="2">DSM 2262</strain>
    </source>
</reference>
<evidence type="ECO:0000313" key="2">
    <source>
        <dbReference type="EMBL" id="EPX57946.1"/>
    </source>
</evidence>
<dbReference type="SUPFAM" id="SSF51294">
    <property type="entry name" value="Hedgehog/intein (Hint) domain"/>
    <property type="match status" value="1"/>
</dbReference>
<accession>S9P441</accession>
<feature type="signal peptide" evidence="1">
    <location>
        <begin position="1"/>
        <end position="17"/>
    </location>
</feature>
<dbReference type="Gene3D" id="2.170.16.10">
    <property type="entry name" value="Hedgehog/Intein (Hint) domain"/>
    <property type="match status" value="1"/>
</dbReference>
<dbReference type="CDD" id="cd00081">
    <property type="entry name" value="Hint"/>
    <property type="match status" value="1"/>
</dbReference>
<evidence type="ECO:0000256" key="1">
    <source>
        <dbReference type="SAM" id="SignalP"/>
    </source>
</evidence>
<protein>
    <recommendedName>
        <fullName evidence="4">Hint domain-containing protein</fullName>
    </recommendedName>
</protein>
<sequence length="276" mass="29517">MFVAVLAFVGISSPAMAQLATRCTLDDQLTNATLAQGRNAWARKCGFISAAKEAYLNSEGEYQVFLEGCYAYPSVIPGSSCSRFIPADVNAACIGLTEISKLGTCVTGCLTPTQKVSFGGKHMPIPEALASGAPTVTALTPSATMLAPTYSEQPIRAYIAGDTIEDVFALHLTNGITLEVTSEHPMVDGEGNLVKAKSLKAGDLLLASDGQKVSISDINVFRFKGYVWNVQPSSHDKAENIFDVEGLLTGSVRFQNEWADIHYRLATREEADVQGL</sequence>
<name>S9P441_CYSF2</name>
<keyword evidence="3" id="KW-1185">Reference proteome</keyword>
<dbReference type="EMBL" id="ANAH02000028">
    <property type="protein sequence ID" value="EPX57946.1"/>
    <property type="molecule type" value="Genomic_DNA"/>
</dbReference>
<evidence type="ECO:0008006" key="4">
    <source>
        <dbReference type="Google" id="ProtNLM"/>
    </source>
</evidence>
<proteinExistence type="predicted"/>
<dbReference type="InterPro" id="IPR036844">
    <property type="entry name" value="Hint_dom_sf"/>
</dbReference>
<evidence type="ECO:0000313" key="3">
    <source>
        <dbReference type="Proteomes" id="UP000011682"/>
    </source>
</evidence>
<dbReference type="Proteomes" id="UP000011682">
    <property type="component" value="Unassembled WGS sequence"/>
</dbReference>
<gene>
    <name evidence="2" type="ORF">D187_004480</name>
</gene>
<keyword evidence="1" id="KW-0732">Signal</keyword>
<organism evidence="2 3">
    <name type="scientific">Cystobacter fuscus (strain ATCC 25194 / DSM 2262 / NBRC 100088 / M29)</name>
    <dbReference type="NCBI Taxonomy" id="1242864"/>
    <lineage>
        <taxon>Bacteria</taxon>
        <taxon>Pseudomonadati</taxon>
        <taxon>Myxococcota</taxon>
        <taxon>Myxococcia</taxon>
        <taxon>Myxococcales</taxon>
        <taxon>Cystobacterineae</taxon>
        <taxon>Archangiaceae</taxon>
        <taxon>Cystobacter</taxon>
    </lineage>
</organism>
<dbReference type="AlphaFoldDB" id="S9P441"/>
<dbReference type="eggNOG" id="COG1372">
    <property type="taxonomic scope" value="Bacteria"/>
</dbReference>